<dbReference type="InterPro" id="IPR020904">
    <property type="entry name" value="Sc_DH/Rdtase_CS"/>
</dbReference>
<evidence type="ECO:0000256" key="3">
    <source>
        <dbReference type="ARBA" id="ARBA00023027"/>
    </source>
</evidence>
<comment type="caution">
    <text evidence="5">The sequence shown here is derived from an EMBL/GenBank/DDBJ whole genome shotgun (WGS) entry which is preliminary data.</text>
</comment>
<dbReference type="InterPro" id="IPR057326">
    <property type="entry name" value="KR_dom"/>
</dbReference>
<dbReference type="PROSITE" id="PS00061">
    <property type="entry name" value="ADH_SHORT"/>
    <property type="match status" value="1"/>
</dbReference>
<organism evidence="5 6">
    <name type="scientific">Sphingomonas immobilis</name>
    <dbReference type="NCBI Taxonomy" id="3063997"/>
    <lineage>
        <taxon>Bacteria</taxon>
        <taxon>Pseudomonadati</taxon>
        <taxon>Pseudomonadota</taxon>
        <taxon>Alphaproteobacteria</taxon>
        <taxon>Sphingomonadales</taxon>
        <taxon>Sphingomonadaceae</taxon>
        <taxon>Sphingomonas</taxon>
    </lineage>
</organism>
<sequence>MDADLIARFALDGRRAVVIGAGRGIGREIAIVLAKAGAALVVADIDTAELAVTVDAIHAAGAQVEAVPLDVRDREAVLALGARADAGGGIDVWVNVAGVISAANVADMAPEEYDRIVAVNMTGVYWGCAAAARIMTPRGRGSIVNISSTGADVPSAGLSVYAMTKAAVNMLTRSLAHEVGPHGVRVNAVAPGFVDTPMVTYRFRDATGAIDERQKQAIFAARADATVLKRVGTVEDIASAVLYLAADASAFVTGQILRPNGGLAMP</sequence>
<keyword evidence="2" id="KW-0560">Oxidoreductase</keyword>
<dbReference type="PANTHER" id="PTHR24321">
    <property type="entry name" value="DEHYDROGENASES, SHORT CHAIN"/>
    <property type="match status" value="1"/>
</dbReference>
<dbReference type="SUPFAM" id="SSF51735">
    <property type="entry name" value="NAD(P)-binding Rossmann-fold domains"/>
    <property type="match status" value="1"/>
</dbReference>
<evidence type="ECO:0000313" key="6">
    <source>
        <dbReference type="Proteomes" id="UP001176468"/>
    </source>
</evidence>
<accession>A0ABT8ZX29</accession>
<name>A0ABT8ZX29_9SPHN</name>
<evidence type="ECO:0000256" key="1">
    <source>
        <dbReference type="ARBA" id="ARBA00006484"/>
    </source>
</evidence>
<protein>
    <submittedName>
        <fullName evidence="5">SDR family NAD(P)-dependent oxidoreductase</fullName>
    </submittedName>
</protein>
<dbReference type="RefSeq" id="WP_304560599.1">
    <property type="nucleotide sequence ID" value="NZ_JAUQSZ010000004.1"/>
</dbReference>
<dbReference type="EMBL" id="JAUQSZ010000004">
    <property type="protein sequence ID" value="MDO7842131.1"/>
    <property type="molecule type" value="Genomic_DNA"/>
</dbReference>
<dbReference type="CDD" id="cd05233">
    <property type="entry name" value="SDR_c"/>
    <property type="match status" value="1"/>
</dbReference>
<dbReference type="Pfam" id="PF13561">
    <property type="entry name" value="adh_short_C2"/>
    <property type="match status" value="1"/>
</dbReference>
<evidence type="ECO:0000313" key="5">
    <source>
        <dbReference type="EMBL" id="MDO7842131.1"/>
    </source>
</evidence>
<dbReference type="PANTHER" id="PTHR24321:SF8">
    <property type="entry name" value="ESTRADIOL 17-BETA-DEHYDROGENASE 8-RELATED"/>
    <property type="match status" value="1"/>
</dbReference>
<dbReference type="InterPro" id="IPR002347">
    <property type="entry name" value="SDR_fam"/>
</dbReference>
<keyword evidence="6" id="KW-1185">Reference proteome</keyword>
<dbReference type="PRINTS" id="PR00080">
    <property type="entry name" value="SDRFAMILY"/>
</dbReference>
<evidence type="ECO:0000256" key="2">
    <source>
        <dbReference type="ARBA" id="ARBA00023002"/>
    </source>
</evidence>
<dbReference type="SMART" id="SM00822">
    <property type="entry name" value="PKS_KR"/>
    <property type="match status" value="1"/>
</dbReference>
<dbReference type="Gene3D" id="3.40.50.720">
    <property type="entry name" value="NAD(P)-binding Rossmann-like Domain"/>
    <property type="match status" value="1"/>
</dbReference>
<dbReference type="InterPro" id="IPR036291">
    <property type="entry name" value="NAD(P)-bd_dom_sf"/>
</dbReference>
<dbReference type="PRINTS" id="PR00081">
    <property type="entry name" value="GDHRDH"/>
</dbReference>
<dbReference type="Proteomes" id="UP001176468">
    <property type="component" value="Unassembled WGS sequence"/>
</dbReference>
<feature type="domain" description="Ketoreductase" evidence="4">
    <location>
        <begin position="14"/>
        <end position="192"/>
    </location>
</feature>
<comment type="similarity">
    <text evidence="1">Belongs to the short-chain dehydrogenases/reductases (SDR) family.</text>
</comment>
<evidence type="ECO:0000259" key="4">
    <source>
        <dbReference type="SMART" id="SM00822"/>
    </source>
</evidence>
<gene>
    <name evidence="5" type="ORF">Q5H94_07325</name>
</gene>
<proteinExistence type="inferred from homology"/>
<keyword evidence="3" id="KW-0520">NAD</keyword>
<reference evidence="5" key="1">
    <citation type="submission" date="2023-07" db="EMBL/GenBank/DDBJ databases">
        <authorList>
            <person name="Kim M.K."/>
        </authorList>
    </citation>
    <scope>NUCLEOTIDE SEQUENCE</scope>
    <source>
        <strain evidence="5">CA1-15</strain>
    </source>
</reference>